<comment type="caution">
    <text evidence="3">The sequence shown here is derived from an EMBL/GenBank/DDBJ whole genome shotgun (WGS) entry which is preliminary data.</text>
</comment>
<keyword evidence="2" id="KW-0472">Membrane</keyword>
<feature type="transmembrane region" description="Helical" evidence="2">
    <location>
        <begin position="205"/>
        <end position="228"/>
    </location>
</feature>
<keyword evidence="4" id="KW-1185">Reference proteome</keyword>
<dbReference type="AlphaFoldDB" id="A0AAD7TN61"/>
<feature type="region of interest" description="Disordered" evidence="1">
    <location>
        <begin position="276"/>
        <end position="329"/>
    </location>
</feature>
<dbReference type="CDD" id="cd12087">
    <property type="entry name" value="TM_EGFR-like"/>
    <property type="match status" value="1"/>
</dbReference>
<feature type="compositionally biased region" description="Polar residues" evidence="1">
    <location>
        <begin position="189"/>
        <end position="199"/>
    </location>
</feature>
<reference evidence="3" key="1">
    <citation type="submission" date="2022-11" db="EMBL/GenBank/DDBJ databases">
        <title>Genome Sequence of Cubamyces cubensis.</title>
        <authorList>
            <person name="Buettner E."/>
        </authorList>
    </citation>
    <scope>NUCLEOTIDE SEQUENCE</scope>
    <source>
        <strain evidence="3">MPL-01</strain>
    </source>
</reference>
<feature type="compositionally biased region" description="Polar residues" evidence="1">
    <location>
        <begin position="297"/>
        <end position="311"/>
    </location>
</feature>
<feature type="region of interest" description="Disordered" evidence="1">
    <location>
        <begin position="343"/>
        <end position="402"/>
    </location>
</feature>
<sequence>MSIFCWITWIKKPHFNTIPPVGSDFQYRQLIFDSGTVIHGDHTLTIHLSTDVLSVLLLDYLVYTVPDATTSSLVRPTDSVTAGDSTSTTSGTTTKSQGTQATSISTSSSSVEQTTPPSVQSTSTLSSHSTFSSSMSAAGSSAQSSGAGSPDVHSPSNTQSGLPSGNSALTSNLTPISTTSDAHAEPIATNESTGPPTNSIPATTVIAAAVGGSLAVLILLGAVIYLLCIRHARRHFATGGRNHAESPEDDDQPRFVELTQELYPSLATQARLLGHTRNPFADPGVQQSPHANMDTAEVSNLSRSIPANSAYSHAPPDDLESPPMSRSSIQGVITARTSSIISLSAPARPDSPPTTLVDHSHLGASDKLSVAGGTESDDDSGGPCSAPASTLSEVPLRPVPASVDTAPPLNALNHNSWLAADARVLEQLAALKDEVARIRARQEALPAEAPPRYDEVR</sequence>
<evidence type="ECO:0000313" key="4">
    <source>
        <dbReference type="Proteomes" id="UP001215151"/>
    </source>
</evidence>
<accession>A0AAD7TN61</accession>
<protein>
    <submittedName>
        <fullName evidence="3">Uncharacterized protein</fullName>
    </submittedName>
</protein>
<keyword evidence="2" id="KW-1133">Transmembrane helix</keyword>
<keyword evidence="2" id="KW-0812">Transmembrane</keyword>
<evidence type="ECO:0000256" key="1">
    <source>
        <dbReference type="SAM" id="MobiDB-lite"/>
    </source>
</evidence>
<proteinExistence type="predicted"/>
<dbReference type="Proteomes" id="UP001215151">
    <property type="component" value="Unassembled WGS sequence"/>
</dbReference>
<dbReference type="EMBL" id="JAPEVG010000256">
    <property type="protein sequence ID" value="KAJ8472519.1"/>
    <property type="molecule type" value="Genomic_DNA"/>
</dbReference>
<gene>
    <name evidence="3" type="ORF">ONZ51_g8466</name>
</gene>
<evidence type="ECO:0000313" key="3">
    <source>
        <dbReference type="EMBL" id="KAJ8472519.1"/>
    </source>
</evidence>
<feature type="region of interest" description="Disordered" evidence="1">
    <location>
        <begin position="73"/>
        <end position="199"/>
    </location>
</feature>
<organism evidence="3 4">
    <name type="scientific">Trametes cubensis</name>
    <dbReference type="NCBI Taxonomy" id="1111947"/>
    <lineage>
        <taxon>Eukaryota</taxon>
        <taxon>Fungi</taxon>
        <taxon>Dikarya</taxon>
        <taxon>Basidiomycota</taxon>
        <taxon>Agaricomycotina</taxon>
        <taxon>Agaricomycetes</taxon>
        <taxon>Polyporales</taxon>
        <taxon>Polyporaceae</taxon>
        <taxon>Trametes</taxon>
    </lineage>
</organism>
<evidence type="ECO:0000256" key="2">
    <source>
        <dbReference type="SAM" id="Phobius"/>
    </source>
</evidence>
<feature type="compositionally biased region" description="Low complexity" evidence="1">
    <location>
        <begin position="77"/>
        <end position="150"/>
    </location>
</feature>
<name>A0AAD7TN61_9APHY</name>
<feature type="compositionally biased region" description="Polar residues" evidence="1">
    <location>
        <begin position="154"/>
        <end position="181"/>
    </location>
</feature>